<feature type="chain" id="PRO_5013896946" description="aECM cysteine-cradle domain-containing protein" evidence="2">
    <location>
        <begin position="18"/>
        <end position="609"/>
    </location>
</feature>
<organism evidence="4 5">
    <name type="scientific">Teladorsagia circumcincta</name>
    <name type="common">Brown stomach worm</name>
    <name type="synonym">Ostertagia circumcincta</name>
    <dbReference type="NCBI Taxonomy" id="45464"/>
    <lineage>
        <taxon>Eukaryota</taxon>
        <taxon>Metazoa</taxon>
        <taxon>Ecdysozoa</taxon>
        <taxon>Nematoda</taxon>
        <taxon>Chromadorea</taxon>
        <taxon>Rhabditida</taxon>
        <taxon>Rhabditina</taxon>
        <taxon>Rhabditomorpha</taxon>
        <taxon>Strongyloidea</taxon>
        <taxon>Trichostrongylidae</taxon>
        <taxon>Teladorsagia</taxon>
    </lineage>
</organism>
<evidence type="ECO:0000313" key="5">
    <source>
        <dbReference type="Proteomes" id="UP000230423"/>
    </source>
</evidence>
<protein>
    <recommendedName>
        <fullName evidence="3">aECM cysteine-cradle domain-containing protein</fullName>
    </recommendedName>
</protein>
<keyword evidence="5" id="KW-1185">Reference proteome</keyword>
<dbReference type="AlphaFoldDB" id="A0A2G9UUA7"/>
<proteinExistence type="predicted"/>
<feature type="region of interest" description="Disordered" evidence="1">
    <location>
        <begin position="511"/>
        <end position="552"/>
    </location>
</feature>
<feature type="region of interest" description="Disordered" evidence="1">
    <location>
        <begin position="39"/>
        <end position="92"/>
    </location>
</feature>
<evidence type="ECO:0000313" key="4">
    <source>
        <dbReference type="EMBL" id="PIO73827.1"/>
    </source>
</evidence>
<name>A0A2G9UUA7_TELCI</name>
<dbReference type="EMBL" id="KZ345382">
    <property type="protein sequence ID" value="PIO73827.1"/>
    <property type="molecule type" value="Genomic_DNA"/>
</dbReference>
<feature type="compositionally biased region" description="Basic and acidic residues" evidence="1">
    <location>
        <begin position="511"/>
        <end position="521"/>
    </location>
</feature>
<dbReference type="Proteomes" id="UP000230423">
    <property type="component" value="Unassembled WGS sequence"/>
</dbReference>
<reference evidence="4 5" key="1">
    <citation type="submission" date="2015-09" db="EMBL/GenBank/DDBJ databases">
        <title>Draft genome of the parasitic nematode Teladorsagia circumcincta isolate WARC Sus (inbred).</title>
        <authorList>
            <person name="Mitreva M."/>
        </authorList>
    </citation>
    <scope>NUCLEOTIDE SEQUENCE [LARGE SCALE GENOMIC DNA]</scope>
    <source>
        <strain evidence="4 5">S</strain>
    </source>
</reference>
<feature type="region of interest" description="Disordered" evidence="1">
    <location>
        <begin position="415"/>
        <end position="491"/>
    </location>
</feature>
<dbReference type="Pfam" id="PF23626">
    <property type="entry name" value="CCD_aECM"/>
    <property type="match status" value="1"/>
</dbReference>
<feature type="compositionally biased region" description="Basic residues" evidence="1">
    <location>
        <begin position="448"/>
        <end position="458"/>
    </location>
</feature>
<feature type="signal peptide" evidence="2">
    <location>
        <begin position="1"/>
        <end position="17"/>
    </location>
</feature>
<feature type="domain" description="aECM cysteine-cradle" evidence="3">
    <location>
        <begin position="557"/>
        <end position="609"/>
    </location>
</feature>
<evidence type="ECO:0000259" key="3">
    <source>
        <dbReference type="Pfam" id="PF23626"/>
    </source>
</evidence>
<dbReference type="OrthoDB" id="5865092at2759"/>
<feature type="compositionally biased region" description="Basic and acidic residues" evidence="1">
    <location>
        <begin position="425"/>
        <end position="439"/>
    </location>
</feature>
<sequence length="609" mass="70064">MWFWRLIVLAVAISAEEEHFLDVKQIVKGTIEAVAKLPIPQQNNSTEGEKNPEDFYRKVHRSSEDEDEDGNQGDSREEEEKPRKKKKHSHKDPTLISIRDIFSKVDPASTPAPLPIPMPPAPISSDVPQGTIASLPVVESDTGLAHSNVRPQYVYQPIVQPDGKTYYQQVLIVPGQVMSGGAMSSINSPSLPKSSSFVQERPLQPKNIVQADYSVSAPTFPPPVEVFQKNYVDKEPPRRASIYPTRFVKPSSSVDGEQRAVQLPQSDPVVVPSSSASTFKLQTTTPRESLYTTKLPSDDEQRRQARVFHEEAVVPPKQVMKESPLRIRTVVDSRVEPASDDETMALRHLKHDEELKKALERHRLEIDPSPPRKRKLRKTKKIKKVLKKTKYVDEEEQAPSVKPTMDEFRTMIRRMPETFEPDDEVVSKDLESLEEKKEVDEDVTEPPKKRRRSRKTGKTRMEDDRRDVSYSRSKEDSHQQDDEMVKTSESTTATTFKRKILRLNKINRESYRSEDEPTVEHKPRKSRSRSRKIKKVKRVRRTKQTPKSTTANASPLRQHCLNIRTFARQFGTIDVDEFAQEHCAFIENYYPHLTCDKRSEYIAECQKYY</sequence>
<feature type="compositionally biased region" description="Basic and acidic residues" evidence="1">
    <location>
        <begin position="459"/>
        <end position="486"/>
    </location>
</feature>
<evidence type="ECO:0000256" key="2">
    <source>
        <dbReference type="SAM" id="SignalP"/>
    </source>
</evidence>
<accession>A0A2G9UUA7</accession>
<feature type="compositionally biased region" description="Basic residues" evidence="1">
    <location>
        <begin position="522"/>
        <end position="544"/>
    </location>
</feature>
<feature type="compositionally biased region" description="Basic and acidic residues" evidence="1">
    <location>
        <begin position="47"/>
        <end position="63"/>
    </location>
</feature>
<gene>
    <name evidence="4" type="ORF">TELCIR_04194</name>
</gene>
<keyword evidence="2" id="KW-0732">Signal</keyword>
<evidence type="ECO:0000256" key="1">
    <source>
        <dbReference type="SAM" id="MobiDB-lite"/>
    </source>
</evidence>
<dbReference type="InterPro" id="IPR055352">
    <property type="entry name" value="CCD_aECM"/>
</dbReference>